<dbReference type="AlphaFoldDB" id="A0A8C5K1X5"/>
<reference evidence="8" key="1">
    <citation type="submission" date="2025-08" db="UniProtKB">
        <authorList>
            <consortium name="Ensembl"/>
        </authorList>
    </citation>
    <scope>IDENTIFICATION</scope>
</reference>
<sequence length="68" mass="7683">MRVLFLFAIFICLVQENAGDVPPGIRDTICLLQNGHCRLFFCNAGEKKGDMCSSPWNKCCIPSKYRRG</sequence>
<feature type="signal peptide" evidence="6">
    <location>
        <begin position="1"/>
        <end position="19"/>
    </location>
</feature>
<dbReference type="GO" id="GO:0042742">
    <property type="term" value="P:defense response to bacterium"/>
    <property type="evidence" value="ECO:0007669"/>
    <property type="project" value="UniProtKB-KW"/>
</dbReference>
<feature type="chain" id="PRO_5034975141" description="Beta-defensin-like domain-containing protein" evidence="6">
    <location>
        <begin position="20"/>
        <end position="68"/>
    </location>
</feature>
<keyword evidence="2" id="KW-0964">Secreted</keyword>
<dbReference type="GO" id="GO:0042056">
    <property type="term" value="F:chemoattractant activity"/>
    <property type="evidence" value="ECO:0007669"/>
    <property type="project" value="TreeGrafter"/>
</dbReference>
<feature type="domain" description="Beta-defensin-like" evidence="7">
    <location>
        <begin position="29"/>
        <end position="60"/>
    </location>
</feature>
<dbReference type="SUPFAM" id="SSF57392">
    <property type="entry name" value="Defensin-like"/>
    <property type="match status" value="1"/>
</dbReference>
<evidence type="ECO:0000256" key="6">
    <source>
        <dbReference type="SAM" id="SignalP"/>
    </source>
</evidence>
<reference evidence="8" key="2">
    <citation type="submission" date="2025-09" db="UniProtKB">
        <authorList>
            <consortium name="Ensembl"/>
        </authorList>
    </citation>
    <scope>IDENTIFICATION</scope>
</reference>
<dbReference type="GO" id="GO:0031731">
    <property type="term" value="F:CCR6 chemokine receptor binding"/>
    <property type="evidence" value="ECO:0007669"/>
    <property type="project" value="TreeGrafter"/>
</dbReference>
<dbReference type="Pfam" id="PF00711">
    <property type="entry name" value="Defensin_beta"/>
    <property type="match status" value="1"/>
</dbReference>
<keyword evidence="9" id="KW-1185">Reference proteome</keyword>
<protein>
    <recommendedName>
        <fullName evidence="7">Beta-defensin-like domain-containing protein</fullName>
    </recommendedName>
</protein>
<dbReference type="Ensembl" id="ENSJJAT00000002719.1">
    <property type="protein sequence ID" value="ENSJJAP00000001681.1"/>
    <property type="gene ID" value="ENSJJAG00000002241.1"/>
</dbReference>
<evidence type="ECO:0000259" key="7">
    <source>
        <dbReference type="Pfam" id="PF00711"/>
    </source>
</evidence>
<dbReference type="GO" id="GO:0005615">
    <property type="term" value="C:extracellular space"/>
    <property type="evidence" value="ECO:0007669"/>
    <property type="project" value="TreeGrafter"/>
</dbReference>
<proteinExistence type="predicted"/>
<evidence type="ECO:0000313" key="9">
    <source>
        <dbReference type="Proteomes" id="UP000694385"/>
    </source>
</evidence>
<evidence type="ECO:0000256" key="5">
    <source>
        <dbReference type="ARBA" id="ARBA00023022"/>
    </source>
</evidence>
<dbReference type="OMA" id="RLFFCHF"/>
<evidence type="ECO:0000256" key="4">
    <source>
        <dbReference type="ARBA" id="ARBA00022940"/>
    </source>
</evidence>
<accession>A0A8C5K1X5</accession>
<dbReference type="InterPro" id="IPR001855">
    <property type="entry name" value="Defensin_beta-like"/>
</dbReference>
<evidence type="ECO:0000256" key="1">
    <source>
        <dbReference type="ARBA" id="ARBA00004613"/>
    </source>
</evidence>
<keyword evidence="5" id="KW-0044">Antibiotic</keyword>
<evidence type="ECO:0000256" key="2">
    <source>
        <dbReference type="ARBA" id="ARBA00022525"/>
    </source>
</evidence>
<keyword evidence="3" id="KW-0929">Antimicrobial</keyword>
<gene>
    <name evidence="8" type="primary">Spag11b</name>
</gene>
<dbReference type="Proteomes" id="UP000694385">
    <property type="component" value="Unassembled WGS sequence"/>
</dbReference>
<evidence type="ECO:0000256" key="3">
    <source>
        <dbReference type="ARBA" id="ARBA00022529"/>
    </source>
</evidence>
<organism evidence="8 9">
    <name type="scientific">Jaculus jaculus</name>
    <name type="common">Lesser Egyptian jerboa</name>
    <dbReference type="NCBI Taxonomy" id="51337"/>
    <lineage>
        <taxon>Eukaryota</taxon>
        <taxon>Metazoa</taxon>
        <taxon>Chordata</taxon>
        <taxon>Craniata</taxon>
        <taxon>Vertebrata</taxon>
        <taxon>Euteleostomi</taxon>
        <taxon>Mammalia</taxon>
        <taxon>Eutheria</taxon>
        <taxon>Euarchontoglires</taxon>
        <taxon>Glires</taxon>
        <taxon>Rodentia</taxon>
        <taxon>Myomorpha</taxon>
        <taxon>Dipodoidea</taxon>
        <taxon>Dipodidae</taxon>
        <taxon>Dipodinae</taxon>
        <taxon>Jaculus</taxon>
    </lineage>
</organism>
<keyword evidence="6" id="KW-0732">Signal</keyword>
<dbReference type="PANTHER" id="PTHR20515:SF20">
    <property type="entry name" value="GALLINACIN-1-RELATED"/>
    <property type="match status" value="1"/>
</dbReference>
<keyword evidence="4" id="KW-0211">Defensin</keyword>
<dbReference type="GO" id="GO:0060326">
    <property type="term" value="P:cell chemotaxis"/>
    <property type="evidence" value="ECO:0007669"/>
    <property type="project" value="TreeGrafter"/>
</dbReference>
<evidence type="ECO:0000313" key="8">
    <source>
        <dbReference type="Ensembl" id="ENSJJAP00000001681.1"/>
    </source>
</evidence>
<dbReference type="PANTHER" id="PTHR20515">
    <property type="entry name" value="BETA-DEFENSIN"/>
    <property type="match status" value="1"/>
</dbReference>
<comment type="subcellular location">
    <subcellularLocation>
        <location evidence="1">Secreted</location>
    </subcellularLocation>
</comment>
<name>A0A8C5K1X5_JACJA</name>